<sequence length="39" mass="4542">MYLDALPMCKELVIYLLIELEAFRIQTVFQNAPNLTQAK</sequence>
<dbReference type="KEGG" id="mad:HP15_p187g21"/>
<dbReference type="Proteomes" id="UP000007077">
    <property type="component" value="Plasmid pHP-187"/>
</dbReference>
<organism evidence="1 2">
    <name type="scientific">Marinobacter adhaerens (strain DSM 23420 / HP15)</name>
    <dbReference type="NCBI Taxonomy" id="225937"/>
    <lineage>
        <taxon>Bacteria</taxon>
        <taxon>Pseudomonadati</taxon>
        <taxon>Pseudomonadota</taxon>
        <taxon>Gammaproteobacteria</taxon>
        <taxon>Pseudomonadales</taxon>
        <taxon>Marinobacteraceae</taxon>
        <taxon>Marinobacter</taxon>
    </lineage>
</organism>
<reference evidence="1 2" key="1">
    <citation type="journal article" date="2010" name="Stand. Genomic Sci.">
        <title>Complete genome sequence of Marinobacter adhaerens type strain (HP15), a diatom-interacting marine microorganism.</title>
        <authorList>
            <person name="Gardes A."/>
            <person name="Kaeppel E."/>
            <person name="Shehzad A."/>
            <person name="Seebah S."/>
            <person name="Teeling H."/>
            <person name="Yarza P."/>
            <person name="Glockner F.O."/>
            <person name="Grossart H.P."/>
            <person name="Ullrich M.S."/>
        </authorList>
    </citation>
    <scope>NUCLEOTIDE SEQUENCE [LARGE SCALE GENOMIC DNA]</scope>
    <source>
        <strain evidence="2">DSM 23420 / HP15</strain>
        <plasmid evidence="2">Plasmid pHP-187</plasmid>
    </source>
</reference>
<geneLocation type="plasmid" evidence="1 2">
    <name>pHP-187</name>
</geneLocation>
<reference evidence="2" key="2">
    <citation type="submission" date="2010-02" db="EMBL/GenBank/DDBJ databases">
        <title>Complete genome sequence of Marinobacter adhaerens type strain (HP15).</title>
        <authorList>
            <person name="Gaerdes A.A.M."/>
            <person name="Kaeppel E."/>
            <person name="Shezad A."/>
            <person name="Seebah S."/>
            <person name="Teeling H."/>
            <person name="Yarza P."/>
            <person name="Gloeckner F.O."/>
            <person name="Ullrich M.S."/>
        </authorList>
    </citation>
    <scope>NUCLEOTIDE SEQUENCE [LARGE SCALE GENOMIC DNA]</scope>
    <source>
        <strain evidence="2">DSM 23420 / HP15</strain>
        <plasmid evidence="2">Plasmid pHP-187</plasmid>
    </source>
</reference>
<proteinExistence type="predicted"/>
<keyword evidence="1" id="KW-0614">Plasmid</keyword>
<gene>
    <name evidence="1" type="ordered locus">HP15_p187g21</name>
</gene>
<evidence type="ECO:0000313" key="1">
    <source>
        <dbReference type="EMBL" id="ADQ00018.1"/>
    </source>
</evidence>
<name>E4PRY3_MARAH</name>
<protein>
    <submittedName>
        <fullName evidence="1">Uncharacterized protein</fullName>
    </submittedName>
</protein>
<evidence type="ECO:0000313" key="2">
    <source>
        <dbReference type="Proteomes" id="UP000007077"/>
    </source>
</evidence>
<dbReference type="AlphaFoldDB" id="E4PRY3"/>
<dbReference type="HOGENOM" id="CLU_3312408_0_0_6"/>
<accession>E4PRY3</accession>
<dbReference type="EMBL" id="CP001980">
    <property type="protein sequence ID" value="ADQ00018.1"/>
    <property type="molecule type" value="Genomic_DNA"/>
</dbReference>